<evidence type="ECO:0008006" key="4">
    <source>
        <dbReference type="Google" id="ProtNLM"/>
    </source>
</evidence>
<comment type="caution">
    <text evidence="2">The sequence shown here is derived from an EMBL/GenBank/DDBJ whole genome shotgun (WGS) entry which is preliminary data.</text>
</comment>
<dbReference type="Pfam" id="PF10521">
    <property type="entry name" value="Tti2"/>
    <property type="match status" value="1"/>
</dbReference>
<organism evidence="2 3">
    <name type="scientific">Lentinula detonsa</name>
    <dbReference type="NCBI Taxonomy" id="2804962"/>
    <lineage>
        <taxon>Eukaryota</taxon>
        <taxon>Fungi</taxon>
        <taxon>Dikarya</taxon>
        <taxon>Basidiomycota</taxon>
        <taxon>Agaricomycotina</taxon>
        <taxon>Agaricomycetes</taxon>
        <taxon>Agaricomycetidae</taxon>
        <taxon>Agaricales</taxon>
        <taxon>Marasmiineae</taxon>
        <taxon>Omphalotaceae</taxon>
        <taxon>Lentinula</taxon>
    </lineage>
</organism>
<dbReference type="GO" id="GO:0005829">
    <property type="term" value="C:cytosol"/>
    <property type="evidence" value="ECO:0007669"/>
    <property type="project" value="TreeGrafter"/>
</dbReference>
<evidence type="ECO:0000256" key="1">
    <source>
        <dbReference type="ARBA" id="ARBA00034736"/>
    </source>
</evidence>
<sequence length="429" mass="48231">MSEKKLQQILRSLQIPSDYAQKSETTGITSQVEIWKAKTSCLLRDLFELMREKELSIAEQADVVAAAASFDAHNSWTSPESRALATEILADFSEPNLLLMFQILEKNVNPLFRSNLHPSLNPSTGRKTDRPAGGPMGTHDFYETQAWKKYPAAANLVFWCLRHIQSQDYDRLWYLVIPPIMTFLDDWQVPYKLKGVQMVEDLLQHVPREVLKRTGVDGLILTSLNTCLAQLDDTESPQLIQTAISVSLSLSLLTTTPGSSMQFDQLCALLGERIIGAIWLYSYDKLGVVQASVDSLPPLLNALGLGCCRYLKALIPQLLHPLLPVSFTSHPVELQISSLRALTMIIHECPYRMSQWKGTIIDSISRCWVHSRDTQSVGDSSRRDSKLEEHLRSSCEALAKVCPSIIEEELRRLLVIDHDMFQELVAGIA</sequence>
<evidence type="ECO:0000313" key="3">
    <source>
        <dbReference type="Proteomes" id="UP001163850"/>
    </source>
</evidence>
<dbReference type="InterPro" id="IPR016024">
    <property type="entry name" value="ARM-type_fold"/>
</dbReference>
<gene>
    <name evidence="2" type="ORF">F5890DRAFT_757847</name>
</gene>
<dbReference type="SUPFAM" id="SSF48371">
    <property type="entry name" value="ARM repeat"/>
    <property type="match status" value="1"/>
</dbReference>
<comment type="similarity">
    <text evidence="1">Belongs to the TTI2 family.</text>
</comment>
<dbReference type="GO" id="GO:0005634">
    <property type="term" value="C:nucleus"/>
    <property type="evidence" value="ECO:0007669"/>
    <property type="project" value="TreeGrafter"/>
</dbReference>
<dbReference type="GO" id="GO:0110078">
    <property type="term" value="C:TTT Hsp90 cochaperone complex"/>
    <property type="evidence" value="ECO:0007669"/>
    <property type="project" value="InterPro"/>
</dbReference>
<dbReference type="InterPro" id="IPR018870">
    <property type="entry name" value="Tti2"/>
</dbReference>
<dbReference type="EMBL" id="MU801921">
    <property type="protein sequence ID" value="KAJ3987609.1"/>
    <property type="molecule type" value="Genomic_DNA"/>
</dbReference>
<evidence type="ECO:0000313" key="2">
    <source>
        <dbReference type="EMBL" id="KAJ3987609.1"/>
    </source>
</evidence>
<dbReference type="PANTHER" id="PTHR32226">
    <property type="entry name" value="TELO2-INTERACTING PROTEIN 2"/>
    <property type="match status" value="1"/>
</dbReference>
<accession>A0AA38UVZ3</accession>
<name>A0AA38UVZ3_9AGAR</name>
<reference evidence="2" key="1">
    <citation type="submission" date="2022-08" db="EMBL/GenBank/DDBJ databases">
        <authorList>
            <consortium name="DOE Joint Genome Institute"/>
            <person name="Min B."/>
            <person name="Riley R."/>
            <person name="Sierra-Patev S."/>
            <person name="Naranjo-Ortiz M."/>
            <person name="Looney B."/>
            <person name="Konkel Z."/>
            <person name="Slot J.C."/>
            <person name="Sakamoto Y."/>
            <person name="Steenwyk J.L."/>
            <person name="Rokas A."/>
            <person name="Carro J."/>
            <person name="Camarero S."/>
            <person name="Ferreira P."/>
            <person name="Molpeceres G."/>
            <person name="Ruiz-Duenas F.J."/>
            <person name="Serrano A."/>
            <person name="Henrissat B."/>
            <person name="Drula E."/>
            <person name="Hughes K.W."/>
            <person name="Mata J.L."/>
            <person name="Ishikawa N.K."/>
            <person name="Vargas-Isla R."/>
            <person name="Ushijima S."/>
            <person name="Smith C.A."/>
            <person name="Ahrendt S."/>
            <person name="Andreopoulos W."/>
            <person name="He G."/>
            <person name="Labutti K."/>
            <person name="Lipzen A."/>
            <person name="Ng V."/>
            <person name="Sandor L."/>
            <person name="Barry K."/>
            <person name="Martinez A.T."/>
            <person name="Xiao Y."/>
            <person name="Gibbons J.G."/>
            <person name="Terashima K."/>
            <person name="Hibbett D.S."/>
            <person name="Grigoriev I.V."/>
        </authorList>
    </citation>
    <scope>NUCLEOTIDE SEQUENCE</scope>
    <source>
        <strain evidence="2">TFB7829</strain>
    </source>
</reference>
<dbReference type="Proteomes" id="UP001163850">
    <property type="component" value="Unassembled WGS sequence"/>
</dbReference>
<dbReference type="AlphaFoldDB" id="A0AA38UVZ3"/>
<proteinExistence type="inferred from homology"/>
<dbReference type="PANTHER" id="PTHR32226:SF2">
    <property type="entry name" value="TELO2-INTERACTING PROTEIN 2"/>
    <property type="match status" value="1"/>
</dbReference>
<protein>
    <recommendedName>
        <fullName evidence="4">ARM repeat-containing protein</fullName>
    </recommendedName>
</protein>